<dbReference type="InterPro" id="IPR001036">
    <property type="entry name" value="Acrflvin-R"/>
</dbReference>
<feature type="transmembrane region" description="Helical" evidence="1">
    <location>
        <begin position="52"/>
        <end position="77"/>
    </location>
</feature>
<dbReference type="GO" id="GO:0042910">
    <property type="term" value="F:xenobiotic transmembrane transporter activity"/>
    <property type="evidence" value="ECO:0007669"/>
    <property type="project" value="TreeGrafter"/>
</dbReference>
<evidence type="ECO:0000256" key="1">
    <source>
        <dbReference type="SAM" id="Phobius"/>
    </source>
</evidence>
<evidence type="ECO:0000313" key="2">
    <source>
        <dbReference type="EMBL" id="TGO02980.1"/>
    </source>
</evidence>
<dbReference type="EMBL" id="JSZA02000053">
    <property type="protein sequence ID" value="TGO02980.1"/>
    <property type="molecule type" value="Genomic_DNA"/>
</dbReference>
<comment type="caution">
    <text evidence="2">The sequence shown here is derived from an EMBL/GenBank/DDBJ whole genome shotgun (WGS) entry which is preliminary data.</text>
</comment>
<reference evidence="2 3" key="1">
    <citation type="journal article" date="2016" name="Front. Microbiol.">
        <title>Single-Cell (Meta-)Genomics of a Dimorphic Candidatus Thiomargarita nelsonii Reveals Genomic Plasticity.</title>
        <authorList>
            <person name="Flood B.E."/>
            <person name="Fliss P."/>
            <person name="Jones D.S."/>
            <person name="Dick G.J."/>
            <person name="Jain S."/>
            <person name="Kaster A.K."/>
            <person name="Winkel M."/>
            <person name="Mussmann M."/>
            <person name="Bailey J."/>
        </authorList>
    </citation>
    <scope>NUCLEOTIDE SEQUENCE [LARGE SCALE GENOMIC DNA]</scope>
    <source>
        <strain evidence="2">Hydrate Ridge</strain>
    </source>
</reference>
<dbReference type="Pfam" id="PF00873">
    <property type="entry name" value="ACR_tran"/>
    <property type="match status" value="1"/>
</dbReference>
<dbReference type="SUPFAM" id="SSF82866">
    <property type="entry name" value="Multidrug efflux transporter AcrB transmembrane domain"/>
    <property type="match status" value="1"/>
</dbReference>
<name>A0A4E0QT99_9GAMM</name>
<evidence type="ECO:0008006" key="4">
    <source>
        <dbReference type="Google" id="ProtNLM"/>
    </source>
</evidence>
<organism evidence="2 3">
    <name type="scientific">Candidatus Thiomargarita nelsonii</name>
    <dbReference type="NCBI Taxonomy" id="1003181"/>
    <lineage>
        <taxon>Bacteria</taxon>
        <taxon>Pseudomonadati</taxon>
        <taxon>Pseudomonadota</taxon>
        <taxon>Gammaproteobacteria</taxon>
        <taxon>Thiotrichales</taxon>
        <taxon>Thiotrichaceae</taxon>
        <taxon>Thiomargarita</taxon>
    </lineage>
</organism>
<dbReference type="PANTHER" id="PTHR32063:SF16">
    <property type="entry name" value="CATION EFFLUX SYSTEM (ACRB_ACRD_ACRF FAMILY)"/>
    <property type="match status" value="1"/>
</dbReference>
<keyword evidence="1" id="KW-0812">Transmembrane</keyword>
<keyword evidence="1" id="KW-0472">Membrane</keyword>
<dbReference type="AlphaFoldDB" id="A0A4E0QT99"/>
<dbReference type="PANTHER" id="PTHR32063">
    <property type="match status" value="1"/>
</dbReference>
<sequence>LIVDFAREHEKQGWSREKSVREAGALRLRPILLTTLAIVLGTAIMVPDPVFGGLAISLIFGAVSSAVLTVFVVPLLYR</sequence>
<dbReference type="Proteomes" id="UP000030428">
    <property type="component" value="Unassembled WGS sequence"/>
</dbReference>
<evidence type="ECO:0000313" key="3">
    <source>
        <dbReference type="Proteomes" id="UP000030428"/>
    </source>
</evidence>
<dbReference type="GO" id="GO:0005886">
    <property type="term" value="C:plasma membrane"/>
    <property type="evidence" value="ECO:0007669"/>
    <property type="project" value="TreeGrafter"/>
</dbReference>
<feature type="transmembrane region" description="Helical" evidence="1">
    <location>
        <begin position="26"/>
        <end position="46"/>
    </location>
</feature>
<proteinExistence type="predicted"/>
<keyword evidence="3" id="KW-1185">Reference proteome</keyword>
<dbReference type="Gene3D" id="1.20.1640.10">
    <property type="entry name" value="Multidrug efflux transporter AcrB transmembrane domain"/>
    <property type="match status" value="1"/>
</dbReference>
<feature type="non-terminal residue" evidence="2">
    <location>
        <position position="1"/>
    </location>
</feature>
<protein>
    <recommendedName>
        <fullName evidence="4">Acriflavin resistance protein</fullName>
    </recommendedName>
</protein>
<keyword evidence="1" id="KW-1133">Transmembrane helix</keyword>
<accession>A0A4E0QT99</accession>
<gene>
    <name evidence="2" type="ORF">PN36_14955</name>
</gene>